<keyword evidence="1" id="KW-0472">Membrane</keyword>
<dbReference type="PROSITE" id="PS51257">
    <property type="entry name" value="PROKAR_LIPOPROTEIN"/>
    <property type="match status" value="1"/>
</dbReference>
<gene>
    <name evidence="3" type="ORF">FDY93_11505</name>
</gene>
<proteinExistence type="predicted"/>
<dbReference type="EMBL" id="VANI01000011">
    <property type="protein sequence ID" value="TLM76981.1"/>
    <property type="molecule type" value="Genomic_DNA"/>
</dbReference>
<feature type="signal peptide" evidence="2">
    <location>
        <begin position="1"/>
        <end position="27"/>
    </location>
</feature>
<evidence type="ECO:0000256" key="1">
    <source>
        <dbReference type="SAM" id="Phobius"/>
    </source>
</evidence>
<dbReference type="RefSeq" id="WP_138235889.1">
    <property type="nucleotide sequence ID" value="NZ_CP185860.1"/>
</dbReference>
<keyword evidence="2" id="KW-0732">Signal</keyword>
<feature type="chain" id="PRO_5046131844" description="Glycine zipper domain-containing protein" evidence="2">
    <location>
        <begin position="28"/>
        <end position="89"/>
    </location>
</feature>
<keyword evidence="1" id="KW-1133">Transmembrane helix</keyword>
<organism evidence="3 4">
    <name type="scientific">Microbulbifer harenosus</name>
    <dbReference type="NCBI Taxonomy" id="2576840"/>
    <lineage>
        <taxon>Bacteria</taxon>
        <taxon>Pseudomonadati</taxon>
        <taxon>Pseudomonadota</taxon>
        <taxon>Gammaproteobacteria</taxon>
        <taxon>Cellvibrionales</taxon>
        <taxon>Microbulbiferaceae</taxon>
        <taxon>Microbulbifer</taxon>
    </lineage>
</organism>
<evidence type="ECO:0000313" key="4">
    <source>
        <dbReference type="Proteomes" id="UP000306791"/>
    </source>
</evidence>
<keyword evidence="1" id="KW-0812">Transmembrane</keyword>
<evidence type="ECO:0000313" key="3">
    <source>
        <dbReference type="EMBL" id="TLM76981.1"/>
    </source>
</evidence>
<dbReference type="Proteomes" id="UP000306791">
    <property type="component" value="Unassembled WGS sequence"/>
</dbReference>
<protein>
    <recommendedName>
        <fullName evidence="5">Glycine zipper domain-containing protein</fullName>
    </recommendedName>
</protein>
<accession>A0ABY2UIK0</accession>
<evidence type="ECO:0008006" key="5">
    <source>
        <dbReference type="Google" id="ProtNLM"/>
    </source>
</evidence>
<sequence length="89" mass="9357">MQMQSIKRLGLVTVLATSLTGAGCANMSDTDRRVGTGIGIGAVTGALISGSPGGTAVGAALGGVGGWLYDREKKRRYYYDSRGRRVYER</sequence>
<evidence type="ECO:0000256" key="2">
    <source>
        <dbReference type="SAM" id="SignalP"/>
    </source>
</evidence>
<keyword evidence="4" id="KW-1185">Reference proteome</keyword>
<name>A0ABY2UIK0_9GAMM</name>
<comment type="caution">
    <text evidence="3">The sequence shown here is derived from an EMBL/GenBank/DDBJ whole genome shotgun (WGS) entry which is preliminary data.</text>
</comment>
<feature type="transmembrane region" description="Helical" evidence="1">
    <location>
        <begin position="40"/>
        <end position="69"/>
    </location>
</feature>
<reference evidence="3 4" key="1">
    <citation type="submission" date="2019-05" db="EMBL/GenBank/DDBJ databases">
        <title>Microbulbifer harenosus sp. nov., an alginate-degrading bacterium isolated from coastal sand.</title>
        <authorList>
            <person name="Huang H."/>
            <person name="Mo K."/>
            <person name="Bao S."/>
        </authorList>
    </citation>
    <scope>NUCLEOTIDE SEQUENCE [LARGE SCALE GENOMIC DNA]</scope>
    <source>
        <strain evidence="3 4">HB161719</strain>
    </source>
</reference>